<reference evidence="3 4" key="1">
    <citation type="journal article" date="2019" name="Int. J. Syst. Evol. Microbiol.">
        <title>The Global Catalogue of Microorganisms (GCM) 10K type strain sequencing project: providing services to taxonomists for standard genome sequencing and annotation.</title>
        <authorList>
            <consortium name="The Broad Institute Genomics Platform"/>
            <consortium name="The Broad Institute Genome Sequencing Center for Infectious Disease"/>
            <person name="Wu L."/>
            <person name="Ma J."/>
        </authorList>
    </citation>
    <scope>NUCLEOTIDE SEQUENCE [LARGE SCALE GENOMIC DNA]</scope>
    <source>
        <strain evidence="3 4">JCM 10303</strain>
    </source>
</reference>
<proteinExistence type="predicted"/>
<evidence type="ECO:0000313" key="4">
    <source>
        <dbReference type="Proteomes" id="UP001500729"/>
    </source>
</evidence>
<evidence type="ECO:0000256" key="2">
    <source>
        <dbReference type="SAM" id="SignalP"/>
    </source>
</evidence>
<organism evidence="3 4">
    <name type="scientific">Saccharopolyspora erythraea</name>
    <name type="common">Streptomyces erythraeus</name>
    <dbReference type="NCBI Taxonomy" id="1836"/>
    <lineage>
        <taxon>Bacteria</taxon>
        <taxon>Bacillati</taxon>
        <taxon>Actinomycetota</taxon>
        <taxon>Actinomycetes</taxon>
        <taxon>Pseudonocardiales</taxon>
        <taxon>Pseudonocardiaceae</taxon>
        <taxon>Saccharopolyspora</taxon>
    </lineage>
</organism>
<feature type="region of interest" description="Disordered" evidence="1">
    <location>
        <begin position="24"/>
        <end position="44"/>
    </location>
</feature>
<keyword evidence="4" id="KW-1185">Reference proteome</keyword>
<feature type="compositionally biased region" description="Polar residues" evidence="1">
    <location>
        <begin position="70"/>
        <end position="83"/>
    </location>
</feature>
<dbReference type="RefSeq" id="WP_009949426.1">
    <property type="nucleotide sequence ID" value="NZ_BAAAGS010000002.1"/>
</dbReference>
<sequence>MKTSVRILGATAVAAGLLAIGNSAQAASSETPDDAGPFTSGPIKFDNCRPGNPALGAISLECTISGGQNGASSDGESEISNYDGNDEEE</sequence>
<dbReference type="EMBL" id="BAAAGS010000002">
    <property type="protein sequence ID" value="GAA0509627.1"/>
    <property type="molecule type" value="Genomic_DNA"/>
</dbReference>
<comment type="caution">
    <text evidence="3">The sequence shown here is derived from an EMBL/GenBank/DDBJ whole genome shotgun (WGS) entry which is preliminary data.</text>
</comment>
<gene>
    <name evidence="3" type="ORF">GCM10009533_05550</name>
</gene>
<evidence type="ECO:0000256" key="1">
    <source>
        <dbReference type="SAM" id="MobiDB-lite"/>
    </source>
</evidence>
<feature type="region of interest" description="Disordered" evidence="1">
    <location>
        <begin position="65"/>
        <end position="89"/>
    </location>
</feature>
<feature type="signal peptide" evidence="2">
    <location>
        <begin position="1"/>
        <end position="26"/>
    </location>
</feature>
<dbReference type="Proteomes" id="UP001500729">
    <property type="component" value="Unassembled WGS sequence"/>
</dbReference>
<accession>A0ABN1C174</accession>
<keyword evidence="2" id="KW-0732">Signal</keyword>
<feature type="chain" id="PRO_5046963833" evidence="2">
    <location>
        <begin position="27"/>
        <end position="89"/>
    </location>
</feature>
<name>A0ABN1C174_SACER</name>
<protein>
    <submittedName>
        <fullName evidence="3">Uncharacterized protein</fullName>
    </submittedName>
</protein>
<evidence type="ECO:0000313" key="3">
    <source>
        <dbReference type="EMBL" id="GAA0509627.1"/>
    </source>
</evidence>